<sequence>MVTTLSDAAVEAANLALKMGSTAVDMISFVHRGDGGELPVVGTVLKTLTAMRETVETVQQNRDELAALEKRCTYMTASVIVKFRQIPQPGSGLDVTPLKDCVVVAEKFAERCKKRRMRWEIVKAFSVKDELATLNARIDRLVGDLGLAGIATVLGEVADLKGMMLEQMVSDQAAAQKELLANQEIVIDRLPKPPTKKADIPQGTPMRKSWHVERRHVMDTVVEALTGEAGPHLVGLVGDSGAGKTTAASELVGSNVVRESFSDGIVWLAVNYGANKRLPSLMLQLARMVHEDIGGCVGGRPNESGDNADAYIKQRM</sequence>
<dbReference type="GO" id="GO:0043531">
    <property type="term" value="F:ADP binding"/>
    <property type="evidence" value="ECO:0007669"/>
    <property type="project" value="InterPro"/>
</dbReference>
<dbReference type="AlphaFoldDB" id="D7G5K4"/>
<dbReference type="EMBL" id="FN649746">
    <property type="protein sequence ID" value="CBJ27327.1"/>
    <property type="molecule type" value="Genomic_DNA"/>
</dbReference>
<dbReference type="InterPro" id="IPR036537">
    <property type="entry name" value="Adaptor_Cbl_N_dom_sf"/>
</dbReference>
<name>D7G5K4_ECTSI</name>
<dbReference type="Proteomes" id="UP000002630">
    <property type="component" value="Linkage Group LG21"/>
</dbReference>
<dbReference type="GO" id="GO:0007166">
    <property type="term" value="P:cell surface receptor signaling pathway"/>
    <property type="evidence" value="ECO:0007669"/>
    <property type="project" value="InterPro"/>
</dbReference>
<accession>D7G5K4</accession>
<dbReference type="Pfam" id="PF00931">
    <property type="entry name" value="NB-ARC"/>
    <property type="match status" value="1"/>
</dbReference>
<dbReference type="SUPFAM" id="SSF52540">
    <property type="entry name" value="P-loop containing nucleoside triphosphate hydrolases"/>
    <property type="match status" value="1"/>
</dbReference>
<feature type="domain" description="NB-ARC" evidence="1">
    <location>
        <begin position="216"/>
        <end position="288"/>
    </location>
</feature>
<evidence type="ECO:0000259" key="1">
    <source>
        <dbReference type="Pfam" id="PF00931"/>
    </source>
</evidence>
<dbReference type="InParanoid" id="D7G5K4"/>
<gene>
    <name evidence="2" type="ORF">Esi_0065_0120</name>
</gene>
<organism evidence="2 3">
    <name type="scientific">Ectocarpus siliculosus</name>
    <name type="common">Brown alga</name>
    <name type="synonym">Conferva siliculosa</name>
    <dbReference type="NCBI Taxonomy" id="2880"/>
    <lineage>
        <taxon>Eukaryota</taxon>
        <taxon>Sar</taxon>
        <taxon>Stramenopiles</taxon>
        <taxon>Ochrophyta</taxon>
        <taxon>PX clade</taxon>
        <taxon>Phaeophyceae</taxon>
        <taxon>Ectocarpales</taxon>
        <taxon>Ectocarpaceae</taxon>
        <taxon>Ectocarpus</taxon>
    </lineage>
</organism>
<evidence type="ECO:0000313" key="2">
    <source>
        <dbReference type="EMBL" id="CBJ27327.1"/>
    </source>
</evidence>
<evidence type="ECO:0000313" key="3">
    <source>
        <dbReference type="Proteomes" id="UP000002630"/>
    </source>
</evidence>
<reference evidence="2 3" key="1">
    <citation type="journal article" date="2010" name="Nature">
        <title>The Ectocarpus genome and the independent evolution of multicellularity in brown algae.</title>
        <authorList>
            <person name="Cock J.M."/>
            <person name="Sterck L."/>
            <person name="Rouze P."/>
            <person name="Scornet D."/>
            <person name="Allen A.E."/>
            <person name="Amoutzias G."/>
            <person name="Anthouard V."/>
            <person name="Artiguenave F."/>
            <person name="Aury J.M."/>
            <person name="Badger J.H."/>
            <person name="Beszteri B."/>
            <person name="Billiau K."/>
            <person name="Bonnet E."/>
            <person name="Bothwell J.H."/>
            <person name="Bowler C."/>
            <person name="Boyen C."/>
            <person name="Brownlee C."/>
            <person name="Carrano C.J."/>
            <person name="Charrier B."/>
            <person name="Cho G.Y."/>
            <person name="Coelho S.M."/>
            <person name="Collen J."/>
            <person name="Corre E."/>
            <person name="Da Silva C."/>
            <person name="Delage L."/>
            <person name="Delaroque N."/>
            <person name="Dittami S.M."/>
            <person name="Doulbeau S."/>
            <person name="Elias M."/>
            <person name="Farnham G."/>
            <person name="Gachon C.M."/>
            <person name="Gschloessl B."/>
            <person name="Heesch S."/>
            <person name="Jabbari K."/>
            <person name="Jubin C."/>
            <person name="Kawai H."/>
            <person name="Kimura K."/>
            <person name="Kloareg B."/>
            <person name="Kupper F.C."/>
            <person name="Lang D."/>
            <person name="Le Bail A."/>
            <person name="Leblanc C."/>
            <person name="Lerouge P."/>
            <person name="Lohr M."/>
            <person name="Lopez P.J."/>
            <person name="Martens C."/>
            <person name="Maumus F."/>
            <person name="Michel G."/>
            <person name="Miranda-Saavedra D."/>
            <person name="Morales J."/>
            <person name="Moreau H."/>
            <person name="Motomura T."/>
            <person name="Nagasato C."/>
            <person name="Napoli C.A."/>
            <person name="Nelson D.R."/>
            <person name="Nyvall-Collen P."/>
            <person name="Peters A.F."/>
            <person name="Pommier C."/>
            <person name="Potin P."/>
            <person name="Poulain J."/>
            <person name="Quesneville H."/>
            <person name="Read B."/>
            <person name="Rensing S.A."/>
            <person name="Ritter A."/>
            <person name="Rousvoal S."/>
            <person name="Samanta M."/>
            <person name="Samson G."/>
            <person name="Schroeder D.C."/>
            <person name="Segurens B."/>
            <person name="Strittmatter M."/>
            <person name="Tonon T."/>
            <person name="Tregear J.W."/>
            <person name="Valentin K."/>
            <person name="von Dassow P."/>
            <person name="Yamagishi T."/>
            <person name="Van de Peer Y."/>
            <person name="Wincker P."/>
        </authorList>
    </citation>
    <scope>NUCLEOTIDE SEQUENCE [LARGE SCALE GENOMIC DNA]</scope>
    <source>
        <strain evidence="3">Ec32 / CCAP1310/4</strain>
    </source>
</reference>
<proteinExistence type="predicted"/>
<keyword evidence="3" id="KW-1185">Reference proteome</keyword>
<dbReference type="EMBL" id="FN648874">
    <property type="protein sequence ID" value="CBJ27327.1"/>
    <property type="molecule type" value="Genomic_DNA"/>
</dbReference>
<dbReference type="CDD" id="cd21037">
    <property type="entry name" value="MLKL_NTD"/>
    <property type="match status" value="1"/>
</dbReference>
<dbReference type="InterPro" id="IPR027417">
    <property type="entry name" value="P-loop_NTPase"/>
</dbReference>
<dbReference type="InterPro" id="IPR059179">
    <property type="entry name" value="MLKL-like_MCAfunc"/>
</dbReference>
<dbReference type="Gene3D" id="1.20.930.20">
    <property type="entry name" value="Adaptor protein Cbl, N-terminal domain"/>
    <property type="match status" value="1"/>
</dbReference>
<protein>
    <recommendedName>
        <fullName evidence="1">NB-ARC domain-containing protein</fullName>
    </recommendedName>
</protein>
<dbReference type="Gene3D" id="3.40.50.300">
    <property type="entry name" value="P-loop containing nucleotide triphosphate hydrolases"/>
    <property type="match status" value="1"/>
</dbReference>
<dbReference type="InterPro" id="IPR002182">
    <property type="entry name" value="NB-ARC"/>
</dbReference>